<dbReference type="GO" id="GO:0005829">
    <property type="term" value="C:cytosol"/>
    <property type="evidence" value="ECO:0007669"/>
    <property type="project" value="TreeGrafter"/>
</dbReference>
<dbReference type="Pfam" id="PF11987">
    <property type="entry name" value="IF-2"/>
    <property type="match status" value="1"/>
</dbReference>
<dbReference type="Gene3D" id="2.40.30.10">
    <property type="entry name" value="Translation factors"/>
    <property type="match status" value="1"/>
</dbReference>
<name>X1QJ65_9ZZZZ</name>
<evidence type="ECO:0000259" key="3">
    <source>
        <dbReference type="Pfam" id="PF11987"/>
    </source>
</evidence>
<dbReference type="Gene3D" id="3.40.50.10050">
    <property type="entry name" value="Translation initiation factor IF- 2, domain 3"/>
    <property type="match status" value="1"/>
</dbReference>
<keyword evidence="1" id="KW-0547">Nucleotide-binding</keyword>
<evidence type="ECO:0000256" key="2">
    <source>
        <dbReference type="ARBA" id="ARBA00023134"/>
    </source>
</evidence>
<comment type="caution">
    <text evidence="5">The sequence shown here is derived from an EMBL/GenBank/DDBJ whole genome shotgun (WGS) entry which is preliminary data.</text>
</comment>
<evidence type="ECO:0000259" key="4">
    <source>
        <dbReference type="Pfam" id="PF22042"/>
    </source>
</evidence>
<dbReference type="AlphaFoldDB" id="X1QJ65"/>
<dbReference type="InterPro" id="IPR053905">
    <property type="entry name" value="EF-G-like_DII"/>
</dbReference>
<dbReference type="GO" id="GO:0005525">
    <property type="term" value="F:GTP binding"/>
    <property type="evidence" value="ECO:0007669"/>
    <property type="project" value="UniProtKB-KW"/>
</dbReference>
<evidence type="ECO:0000313" key="5">
    <source>
        <dbReference type="EMBL" id="GAI51035.1"/>
    </source>
</evidence>
<evidence type="ECO:0000256" key="1">
    <source>
        <dbReference type="ARBA" id="ARBA00022741"/>
    </source>
</evidence>
<feature type="non-terminal residue" evidence="5">
    <location>
        <position position="147"/>
    </location>
</feature>
<dbReference type="PANTHER" id="PTHR43381">
    <property type="entry name" value="TRANSLATION INITIATION FACTOR IF-2-RELATED"/>
    <property type="match status" value="1"/>
</dbReference>
<dbReference type="PANTHER" id="PTHR43381:SF5">
    <property type="entry name" value="TR-TYPE G DOMAIN-CONTAINING PROTEIN"/>
    <property type="match status" value="1"/>
</dbReference>
<dbReference type="InterPro" id="IPR036925">
    <property type="entry name" value="TIF_IF2_dom3_sf"/>
</dbReference>
<protein>
    <submittedName>
        <fullName evidence="5">Uncharacterized protein</fullName>
    </submittedName>
</protein>
<gene>
    <name evidence="5" type="ORF">S06H3_62760</name>
</gene>
<dbReference type="SUPFAM" id="SSF52156">
    <property type="entry name" value="Initiation factor IF2/eIF5b, domain 3"/>
    <property type="match status" value="1"/>
</dbReference>
<dbReference type="InterPro" id="IPR023115">
    <property type="entry name" value="TIF_IF2_dom3"/>
</dbReference>
<dbReference type="Pfam" id="PF22042">
    <property type="entry name" value="EF-G_D2"/>
    <property type="match status" value="1"/>
</dbReference>
<organism evidence="5">
    <name type="scientific">marine sediment metagenome</name>
    <dbReference type="NCBI Taxonomy" id="412755"/>
    <lineage>
        <taxon>unclassified sequences</taxon>
        <taxon>metagenomes</taxon>
        <taxon>ecological metagenomes</taxon>
    </lineage>
</organism>
<proteinExistence type="predicted"/>
<feature type="non-terminal residue" evidence="5">
    <location>
        <position position="1"/>
    </location>
</feature>
<keyword evidence="2" id="KW-0342">GTP-binding</keyword>
<dbReference type="InterPro" id="IPR009000">
    <property type="entry name" value="Transl_B-barrel_sf"/>
</dbReference>
<dbReference type="GO" id="GO:0003743">
    <property type="term" value="F:translation initiation factor activity"/>
    <property type="evidence" value="ECO:0007669"/>
    <property type="project" value="TreeGrafter"/>
</dbReference>
<dbReference type="InterPro" id="IPR015760">
    <property type="entry name" value="TIF_IF2"/>
</dbReference>
<dbReference type="SUPFAM" id="SSF50447">
    <property type="entry name" value="Translation proteins"/>
    <property type="match status" value="1"/>
</dbReference>
<feature type="domain" description="Elongation factor G-like" evidence="4">
    <location>
        <begin position="5"/>
        <end position="44"/>
    </location>
</feature>
<feature type="domain" description="Translation initiation factor IF- 2" evidence="3">
    <location>
        <begin position="72"/>
        <end position="147"/>
    </location>
</feature>
<dbReference type="EMBL" id="BARV01041468">
    <property type="protein sequence ID" value="GAI51035.1"/>
    <property type="molecule type" value="Genomic_DNA"/>
</dbReference>
<sequence>PLRDSFGRVRLIRDENGKKLKEAVLSQPVEIIGFPSVPKAGDKLFIVENEKVSKELLNRKEYERKMMKIADSRRSLTLEKLSELAKENEIKKLKIIIKADSGGSLDAVEKSLNNIKEEKIKIDIIHKAIGAITDSDILLAAASSAIV</sequence>
<accession>X1QJ65</accession>
<reference evidence="5" key="1">
    <citation type="journal article" date="2014" name="Front. Microbiol.">
        <title>High frequency of phylogenetically diverse reductive dehalogenase-homologous genes in deep subseafloor sedimentary metagenomes.</title>
        <authorList>
            <person name="Kawai M."/>
            <person name="Futagami T."/>
            <person name="Toyoda A."/>
            <person name="Takaki Y."/>
            <person name="Nishi S."/>
            <person name="Hori S."/>
            <person name="Arai W."/>
            <person name="Tsubouchi T."/>
            <person name="Morono Y."/>
            <person name="Uchiyama I."/>
            <person name="Ito T."/>
            <person name="Fujiyama A."/>
            <person name="Inagaki F."/>
            <person name="Takami H."/>
        </authorList>
    </citation>
    <scope>NUCLEOTIDE SEQUENCE</scope>
    <source>
        <strain evidence="5">Expedition CK06-06</strain>
    </source>
</reference>